<dbReference type="EMBL" id="CP081869">
    <property type="protein sequence ID" value="QZN99105.1"/>
    <property type="molecule type" value="Genomic_DNA"/>
</dbReference>
<dbReference type="KEGG" id="cmet:K6K41_19980"/>
<evidence type="ECO:0000313" key="2">
    <source>
        <dbReference type="Proteomes" id="UP000825701"/>
    </source>
</evidence>
<sequence length="113" mass="13283">MSIRWWDWLPFQPWRQVDVVEAADEVPETMPARGVVLVGRADAPKWAVFDCPCGRQHRIMLNLDDSRKPFWRVAVAERWHYTIVPSVDAQTRGRRCHYHVRNGRTAWAADSDR</sequence>
<dbReference type="InterPro" id="IPR045384">
    <property type="entry name" value="DUF6527"/>
</dbReference>
<reference evidence="1" key="1">
    <citation type="submission" date="2021-08" db="EMBL/GenBank/DDBJ databases">
        <authorList>
            <person name="Zhang H."/>
            <person name="Xu M."/>
            <person name="Yu Z."/>
            <person name="Yang L."/>
            <person name="Cai Y."/>
        </authorList>
    </citation>
    <scope>NUCLEOTIDE SEQUENCE</scope>
    <source>
        <strain evidence="1">CHL1</strain>
    </source>
</reference>
<dbReference type="AlphaFoldDB" id="A0A9E6RDJ0"/>
<proteinExistence type="predicted"/>
<name>A0A9E6RDJ0_9HYPH</name>
<dbReference type="Pfam" id="PF20137">
    <property type="entry name" value="BubE"/>
    <property type="match status" value="1"/>
</dbReference>
<evidence type="ECO:0000313" key="1">
    <source>
        <dbReference type="EMBL" id="QZN99105.1"/>
    </source>
</evidence>
<protein>
    <submittedName>
        <fullName evidence="1">Uncharacterized protein</fullName>
    </submittedName>
</protein>
<dbReference type="RefSeq" id="WP_261402140.1">
    <property type="nucleotide sequence ID" value="NZ_CP081869.1"/>
</dbReference>
<gene>
    <name evidence="1" type="ORF">K6K41_19980</name>
</gene>
<keyword evidence="2" id="KW-1185">Reference proteome</keyword>
<organism evidence="1 2">
    <name type="scientific">Chenggangzhangella methanolivorans</name>
    <dbReference type="NCBI Taxonomy" id="1437009"/>
    <lineage>
        <taxon>Bacteria</taxon>
        <taxon>Pseudomonadati</taxon>
        <taxon>Pseudomonadota</taxon>
        <taxon>Alphaproteobacteria</taxon>
        <taxon>Hyphomicrobiales</taxon>
        <taxon>Methylopilaceae</taxon>
        <taxon>Chenggangzhangella</taxon>
    </lineage>
</organism>
<accession>A0A9E6RDJ0</accession>
<dbReference type="Proteomes" id="UP000825701">
    <property type="component" value="Chromosome"/>
</dbReference>